<dbReference type="HOGENOM" id="CLU_2442646_0_0_1"/>
<protein>
    <submittedName>
        <fullName evidence="2 3">Uncharacterized protein</fullName>
    </submittedName>
</protein>
<dbReference type="EnsemblMetazoa" id="ADAC003370-RA">
    <property type="protein sequence ID" value="ADAC003370-PA"/>
    <property type="gene ID" value="ADAC003370"/>
</dbReference>
<evidence type="ECO:0000313" key="2">
    <source>
        <dbReference type="EMBL" id="ETN64897.1"/>
    </source>
</evidence>
<evidence type="ECO:0000313" key="4">
    <source>
        <dbReference type="Proteomes" id="UP000000673"/>
    </source>
</evidence>
<organism evidence="2">
    <name type="scientific">Anopheles darlingi</name>
    <name type="common">Mosquito</name>
    <dbReference type="NCBI Taxonomy" id="43151"/>
    <lineage>
        <taxon>Eukaryota</taxon>
        <taxon>Metazoa</taxon>
        <taxon>Ecdysozoa</taxon>
        <taxon>Arthropoda</taxon>
        <taxon>Hexapoda</taxon>
        <taxon>Insecta</taxon>
        <taxon>Pterygota</taxon>
        <taxon>Neoptera</taxon>
        <taxon>Endopterygota</taxon>
        <taxon>Diptera</taxon>
        <taxon>Nematocera</taxon>
        <taxon>Culicoidea</taxon>
        <taxon>Culicidae</taxon>
        <taxon>Anophelinae</taxon>
        <taxon>Anopheles</taxon>
    </lineage>
</organism>
<dbReference type="Proteomes" id="UP000000673">
    <property type="component" value="Unassembled WGS sequence"/>
</dbReference>
<dbReference type="AlphaFoldDB" id="W5JKL8"/>
<gene>
    <name evidence="2" type="ORF">AND_003370</name>
</gene>
<accession>W5JKL8</accession>
<evidence type="ECO:0000313" key="3">
    <source>
        <dbReference type="EnsemblMetazoa" id="ADAC003370-PA"/>
    </source>
</evidence>
<dbReference type="VEuPathDB" id="VectorBase:ADAR2_005659"/>
<reference evidence="2 4" key="1">
    <citation type="journal article" date="2010" name="BMC Genomics">
        <title>Combination of measures distinguishes pre-miRNAs from other stem-loops in the genome of the newly sequenced Anopheles darlingi.</title>
        <authorList>
            <person name="Mendes N.D."/>
            <person name="Freitas A.T."/>
            <person name="Vasconcelos A.T."/>
            <person name="Sagot M.F."/>
        </authorList>
    </citation>
    <scope>NUCLEOTIDE SEQUENCE</scope>
</reference>
<keyword evidence="4" id="KW-1185">Reference proteome</keyword>
<proteinExistence type="predicted"/>
<evidence type="ECO:0000256" key="1">
    <source>
        <dbReference type="SAM" id="MobiDB-lite"/>
    </source>
</evidence>
<name>W5JKL8_ANODA</name>
<reference evidence="2" key="3">
    <citation type="journal article" date="2013" name="Nucleic Acids Res.">
        <title>The genome of Anopheles darlingi, the main neotropical malaria vector.</title>
        <authorList>
            <person name="Marinotti O."/>
            <person name="Cerqueira G.C."/>
            <person name="de Almeida L.G."/>
            <person name="Ferro M.I."/>
            <person name="Loreto E.L."/>
            <person name="Zaha A."/>
            <person name="Teixeira S.M."/>
            <person name="Wespiser A.R."/>
            <person name="Almeida E Silva A."/>
            <person name="Schlindwein A.D."/>
            <person name="Pacheco A.C."/>
            <person name="Silva A.L."/>
            <person name="Graveley B.R."/>
            <person name="Walenz B.P."/>
            <person name="Lima Bde A."/>
            <person name="Ribeiro C.A."/>
            <person name="Nunes-Silva C.G."/>
            <person name="de Carvalho C.R."/>
            <person name="Soares C.M."/>
            <person name="de Menezes C.B."/>
            <person name="Matiolli C."/>
            <person name="Caffrey D."/>
            <person name="Araujo D.A."/>
            <person name="de Oliveira D.M."/>
            <person name="Golenbock D."/>
            <person name="Grisard E.C."/>
            <person name="Fantinatti-Garboggini F."/>
            <person name="de Carvalho F.M."/>
            <person name="Barcellos F.G."/>
            <person name="Prosdocimi F."/>
            <person name="May G."/>
            <person name="Azevedo Junior G.M."/>
            <person name="Guimaraes G.M."/>
            <person name="Goldman G.H."/>
            <person name="Padilha I.Q."/>
            <person name="Batista Jda S."/>
            <person name="Ferro J.A."/>
            <person name="Ribeiro J.M."/>
            <person name="Fietto J.L."/>
            <person name="Dabbas K.M."/>
            <person name="Cerdeira L."/>
            <person name="Agnez-Lima L.F."/>
            <person name="Brocchi M."/>
            <person name="de Carvalho M.O."/>
            <person name="Teixeira Mde M."/>
            <person name="Diniz Maia Mde M."/>
            <person name="Goldman M.H."/>
            <person name="Cruz Schneider M.P."/>
            <person name="Felipe M.S."/>
            <person name="Hungria M."/>
            <person name="Nicolas M.F."/>
            <person name="Pereira M."/>
            <person name="Montes M.A."/>
            <person name="Cantao M.E."/>
            <person name="Vincentz M."/>
            <person name="Rafael M.S."/>
            <person name="Silverman N."/>
            <person name="Stoco P.H."/>
            <person name="Souza R.C."/>
            <person name="Vicentini R."/>
            <person name="Gazzinelli R.T."/>
            <person name="Neves Rde O."/>
            <person name="Silva R."/>
            <person name="Astolfi-Filho S."/>
            <person name="Maciel T.E."/>
            <person name="Urmenyi T.P."/>
            <person name="Tadei W.P."/>
            <person name="Camargo E.P."/>
            <person name="de Vasconcelos A.T."/>
        </authorList>
    </citation>
    <scope>NUCLEOTIDE SEQUENCE</scope>
</reference>
<dbReference type="EMBL" id="ADMH02000839">
    <property type="protein sequence ID" value="ETN64897.1"/>
    <property type="molecule type" value="Genomic_DNA"/>
</dbReference>
<feature type="region of interest" description="Disordered" evidence="1">
    <location>
        <begin position="41"/>
        <end position="90"/>
    </location>
</feature>
<sequence length="90" mass="9591">MVSRSPTASPVSVDITAEELELADDAGNPLLSPDELAFDIGNMGGLILGPPSRSSSPLPPSPSSSLDTHDTHEQRMSRTDIPDNEHNNRE</sequence>
<dbReference type="STRING" id="43151.W5JKL8"/>
<feature type="compositionally biased region" description="Basic and acidic residues" evidence="1">
    <location>
        <begin position="67"/>
        <end position="90"/>
    </location>
</feature>
<dbReference type="VEuPathDB" id="VectorBase:ADAC003370"/>
<reference evidence="3" key="4">
    <citation type="submission" date="2015-06" db="UniProtKB">
        <authorList>
            <consortium name="EnsemblMetazoa"/>
        </authorList>
    </citation>
    <scope>IDENTIFICATION</scope>
</reference>
<reference evidence="2" key="2">
    <citation type="submission" date="2010-05" db="EMBL/GenBank/DDBJ databases">
        <authorList>
            <person name="Almeida L.G."/>
            <person name="Nicolas M.F."/>
            <person name="Souza R.C."/>
            <person name="Vasconcelos A.T.R."/>
        </authorList>
    </citation>
    <scope>NUCLEOTIDE SEQUENCE</scope>
</reference>